<comment type="similarity">
    <text evidence="1">Belongs to the cycloisomerase 2 family.</text>
</comment>
<accession>A0AA41FLS4</accession>
<dbReference type="InterPro" id="IPR015943">
    <property type="entry name" value="WD40/YVTN_repeat-like_dom_sf"/>
</dbReference>
<evidence type="ECO:0000313" key="2">
    <source>
        <dbReference type="EMBL" id="MBT9812888.1"/>
    </source>
</evidence>
<dbReference type="InterPro" id="IPR011048">
    <property type="entry name" value="Haem_d1_sf"/>
</dbReference>
<dbReference type="Pfam" id="PF10282">
    <property type="entry name" value="Lactonase"/>
    <property type="match status" value="1"/>
</dbReference>
<sequence>MTVFLDYGRQRMNGIPHLRMTGYGADDKELIITGSYTAPGQPGGIRIYELDEKSGELTPLFEGGRDINPSFLAIRDGMILGVSEVSRDSQITLYRWLEHEKRLLPVDHLHVPGASLCHITPWPGTPYFTVSGYNSGSFLLCREEHGKLYLDREEFPGDDYFEPGFEGRISHVHSTLLSPDNCFLYVADLGLDRIFCYGVHEQGGIKLLEKKRQIIFPWGEGPRHMAVSKDGKNLYVVTELNNHVFTFSMDEERNAQQRQVLPAGHELFSQEAAAGADIKISDDGRCVYVSDRGPDTVTLFARDRENGDLRHVKTYDSGGHWPRNICLSRSQRFLLAANERSGDLAVFARDPRTGVLKERVCSIHAQQISFAAPM</sequence>
<protein>
    <submittedName>
        <fullName evidence="2">Beta-propeller fold lactonase family protein</fullName>
    </submittedName>
</protein>
<name>A0AA41FLS4_9FIRM</name>
<evidence type="ECO:0000313" key="3">
    <source>
        <dbReference type="Proteomes" id="UP000708338"/>
    </source>
</evidence>
<dbReference type="InterPro" id="IPR050282">
    <property type="entry name" value="Cycloisomerase_2"/>
</dbReference>
<comment type="caution">
    <text evidence="2">The sequence shown here is derived from an EMBL/GenBank/DDBJ whole genome shotgun (WGS) entry which is preliminary data.</text>
</comment>
<reference evidence="2" key="1">
    <citation type="journal article" date="2021" name="Gut Microbes">
        <title>A synthetic consortium of 100 gut commensals modulates the composition and function in a colon model of the microbiome of elderly subjects.</title>
        <authorList>
            <person name="Perez M."/>
            <person name="Ntemiri A."/>
            <person name="Tan H."/>
            <person name="Harris H.M.B."/>
            <person name="Roager H.M."/>
            <person name="Ribiere C."/>
            <person name="O'Toole P.W."/>
        </authorList>
    </citation>
    <scope>NUCLEOTIDE SEQUENCE</scope>
    <source>
        <strain evidence="2">MCC335</strain>
    </source>
</reference>
<dbReference type="PANTHER" id="PTHR30344">
    <property type="entry name" value="6-PHOSPHOGLUCONOLACTONASE-RELATED"/>
    <property type="match status" value="1"/>
</dbReference>
<dbReference type="Proteomes" id="UP000708338">
    <property type="component" value="Unassembled WGS sequence"/>
</dbReference>
<dbReference type="AlphaFoldDB" id="A0AA41FLS4"/>
<organism evidence="2 3">
    <name type="scientific">Enterocloster citroniae</name>
    <dbReference type="NCBI Taxonomy" id="358743"/>
    <lineage>
        <taxon>Bacteria</taxon>
        <taxon>Bacillati</taxon>
        <taxon>Bacillota</taxon>
        <taxon>Clostridia</taxon>
        <taxon>Lachnospirales</taxon>
        <taxon>Lachnospiraceae</taxon>
        <taxon>Enterocloster</taxon>
    </lineage>
</organism>
<dbReference type="Gene3D" id="2.130.10.10">
    <property type="entry name" value="YVTN repeat-like/Quinoprotein amine dehydrogenase"/>
    <property type="match status" value="1"/>
</dbReference>
<proteinExistence type="inferred from homology"/>
<dbReference type="SUPFAM" id="SSF51004">
    <property type="entry name" value="C-terminal (heme d1) domain of cytochrome cd1-nitrite reductase"/>
    <property type="match status" value="1"/>
</dbReference>
<dbReference type="InterPro" id="IPR019405">
    <property type="entry name" value="Lactonase_7-beta_prop"/>
</dbReference>
<gene>
    <name evidence="2" type="ORF">GPL26_25240</name>
</gene>
<dbReference type="PANTHER" id="PTHR30344:SF1">
    <property type="entry name" value="6-PHOSPHOGLUCONOLACTONASE"/>
    <property type="match status" value="1"/>
</dbReference>
<evidence type="ECO:0000256" key="1">
    <source>
        <dbReference type="ARBA" id="ARBA00005564"/>
    </source>
</evidence>
<dbReference type="EMBL" id="WQPS01000100">
    <property type="protein sequence ID" value="MBT9812888.1"/>
    <property type="molecule type" value="Genomic_DNA"/>
</dbReference>
<dbReference type="GO" id="GO:0017057">
    <property type="term" value="F:6-phosphogluconolactonase activity"/>
    <property type="evidence" value="ECO:0007669"/>
    <property type="project" value="TreeGrafter"/>
</dbReference>